<accession>A0ABN9XLR6</accession>
<dbReference type="InterPro" id="IPR002937">
    <property type="entry name" value="Amino_oxidase"/>
</dbReference>
<evidence type="ECO:0000256" key="1">
    <source>
        <dbReference type="SAM" id="MobiDB-lite"/>
    </source>
</evidence>
<dbReference type="Pfam" id="PF01593">
    <property type="entry name" value="Amino_oxidase"/>
    <property type="match status" value="1"/>
</dbReference>
<evidence type="ECO:0000313" key="3">
    <source>
        <dbReference type="EMBL" id="CAK0900590.1"/>
    </source>
</evidence>
<dbReference type="Proteomes" id="UP001189429">
    <property type="component" value="Unassembled WGS sequence"/>
</dbReference>
<gene>
    <name evidence="3" type="ORF">PCOR1329_LOCUS77830</name>
</gene>
<feature type="domain" description="Amine oxidase" evidence="2">
    <location>
        <begin position="20"/>
        <end position="315"/>
    </location>
</feature>
<dbReference type="SUPFAM" id="SSF51905">
    <property type="entry name" value="FAD/NAD(P)-binding domain"/>
    <property type="match status" value="1"/>
</dbReference>
<dbReference type="InterPro" id="IPR050281">
    <property type="entry name" value="Flavin_monoamine_oxidase"/>
</dbReference>
<keyword evidence="4" id="KW-1185">Reference proteome</keyword>
<evidence type="ECO:0000259" key="2">
    <source>
        <dbReference type="Pfam" id="PF01593"/>
    </source>
</evidence>
<dbReference type="InterPro" id="IPR036188">
    <property type="entry name" value="FAD/NAD-bd_sf"/>
</dbReference>
<dbReference type="PANTHER" id="PTHR10742">
    <property type="entry name" value="FLAVIN MONOAMINE OXIDASE"/>
    <property type="match status" value="1"/>
</dbReference>
<dbReference type="PANTHER" id="PTHR10742:SF313">
    <property type="entry name" value="AMINE OXIDASE"/>
    <property type="match status" value="1"/>
</dbReference>
<sequence length="422" mass="44720">MHGPGSPRSAADVCIIGAGLAGTSAAAALARAGVPCVLLEASGRVGGRLRQGEFAGHAVEEGANWVQGLEGNPVWDRARALGLAGRADFRASLAVRAGGEDLTAAFRGRREAFASALEAVEEAPRPPAGADRDLAAALLEAGWCAEGPVDDAVEFFQVDFEYGEEPCLASVHHNVHEEFTAADFGEGSFFVNDTRGFAAICPELGPGVECHFGCEVVKVSRRARDPSTTEVVCRNGRSFCARVVICTASVGVLNAGSIEFDPPIGERKKEAIASIRMCSYTRRAQTTAQTPFFRRSSSSWRGPSGERTEEDYSIWAGPRRGHFAVWQPLRGPPGAAAERHVAIVTATGWRGGAVSRAAGSRNSPRRRCWPRPRRRCGACAGTGRPARWRRGCAGGARTRSGLPRRVLVPAGRRPAGGPRSGL</sequence>
<name>A0ABN9XLR6_9DINO</name>
<evidence type="ECO:0000313" key="4">
    <source>
        <dbReference type="Proteomes" id="UP001189429"/>
    </source>
</evidence>
<dbReference type="Gene3D" id="3.50.50.60">
    <property type="entry name" value="FAD/NAD(P)-binding domain"/>
    <property type="match status" value="1"/>
</dbReference>
<comment type="caution">
    <text evidence="3">The sequence shown here is derived from an EMBL/GenBank/DDBJ whole genome shotgun (WGS) entry which is preliminary data.</text>
</comment>
<dbReference type="EMBL" id="CAUYUJ010020806">
    <property type="protein sequence ID" value="CAK0900590.1"/>
    <property type="molecule type" value="Genomic_DNA"/>
</dbReference>
<proteinExistence type="predicted"/>
<reference evidence="3" key="1">
    <citation type="submission" date="2023-10" db="EMBL/GenBank/DDBJ databases">
        <authorList>
            <person name="Chen Y."/>
            <person name="Shah S."/>
            <person name="Dougan E. K."/>
            <person name="Thang M."/>
            <person name="Chan C."/>
        </authorList>
    </citation>
    <scope>NUCLEOTIDE SEQUENCE [LARGE SCALE GENOMIC DNA]</scope>
</reference>
<feature type="region of interest" description="Disordered" evidence="1">
    <location>
        <begin position="387"/>
        <end position="422"/>
    </location>
</feature>
<organism evidence="3 4">
    <name type="scientific">Prorocentrum cordatum</name>
    <dbReference type="NCBI Taxonomy" id="2364126"/>
    <lineage>
        <taxon>Eukaryota</taxon>
        <taxon>Sar</taxon>
        <taxon>Alveolata</taxon>
        <taxon>Dinophyceae</taxon>
        <taxon>Prorocentrales</taxon>
        <taxon>Prorocentraceae</taxon>
        <taxon>Prorocentrum</taxon>
    </lineage>
</organism>
<feature type="compositionally biased region" description="Low complexity" evidence="1">
    <location>
        <begin position="409"/>
        <end position="422"/>
    </location>
</feature>
<protein>
    <recommendedName>
        <fullName evidence="2">Amine oxidase domain-containing protein</fullName>
    </recommendedName>
</protein>